<organism evidence="1 2">
    <name type="scientific">Galerina marginata (strain CBS 339.88)</name>
    <dbReference type="NCBI Taxonomy" id="685588"/>
    <lineage>
        <taxon>Eukaryota</taxon>
        <taxon>Fungi</taxon>
        <taxon>Dikarya</taxon>
        <taxon>Basidiomycota</taxon>
        <taxon>Agaricomycotina</taxon>
        <taxon>Agaricomycetes</taxon>
        <taxon>Agaricomycetidae</taxon>
        <taxon>Agaricales</taxon>
        <taxon>Agaricineae</taxon>
        <taxon>Strophariaceae</taxon>
        <taxon>Galerina</taxon>
    </lineage>
</organism>
<dbReference type="InterPro" id="IPR011333">
    <property type="entry name" value="SKP1/BTB/POZ_sf"/>
</dbReference>
<dbReference type="HOGENOM" id="CLU_047592_2_1_1"/>
<dbReference type="OrthoDB" id="3199068at2759"/>
<evidence type="ECO:0000313" key="1">
    <source>
        <dbReference type="EMBL" id="KDR75486.1"/>
    </source>
</evidence>
<accession>A0A067SX88</accession>
<gene>
    <name evidence="1" type="ORF">GALMADRAFT_226127</name>
</gene>
<sequence length="251" mass="27971">MDIFDFPDDNAFGSDPAQNANITETVQEPAPERDDVYYFDVIVFKVENTLFRVPKNGFDVPGSFFETMFSLPGPGENGEQLEGTDDEHPLSLVGISKAHFRGFLRVMYPFKGSAFTYDEWLGALHLGTQWDFTDIRNKSIEALSTLIQNKSASEKILLAKEYGVKQWLLDGCSQLVTQTAALDLDQLCQSRLDALTVARLLSIRESVHMLRGQNHNACYYCAQNIGAYSVTESDAQALVTQKFASDLATMA</sequence>
<dbReference type="AlphaFoldDB" id="A0A067SX88"/>
<keyword evidence="2" id="KW-1185">Reference proteome</keyword>
<dbReference type="STRING" id="685588.A0A067SX88"/>
<evidence type="ECO:0008006" key="3">
    <source>
        <dbReference type="Google" id="ProtNLM"/>
    </source>
</evidence>
<dbReference type="Gene3D" id="3.30.710.10">
    <property type="entry name" value="Potassium Channel Kv1.1, Chain A"/>
    <property type="match status" value="1"/>
</dbReference>
<proteinExistence type="predicted"/>
<name>A0A067SX88_GALM3</name>
<dbReference type="EMBL" id="KL142380">
    <property type="protein sequence ID" value="KDR75486.1"/>
    <property type="molecule type" value="Genomic_DNA"/>
</dbReference>
<dbReference type="Proteomes" id="UP000027222">
    <property type="component" value="Unassembled WGS sequence"/>
</dbReference>
<evidence type="ECO:0000313" key="2">
    <source>
        <dbReference type="Proteomes" id="UP000027222"/>
    </source>
</evidence>
<protein>
    <recommendedName>
        <fullName evidence="3">BTB domain-containing protein</fullName>
    </recommendedName>
</protein>
<reference evidence="2" key="1">
    <citation type="journal article" date="2014" name="Proc. Natl. Acad. Sci. U.S.A.">
        <title>Extensive sampling of basidiomycete genomes demonstrates inadequacy of the white-rot/brown-rot paradigm for wood decay fungi.</title>
        <authorList>
            <person name="Riley R."/>
            <person name="Salamov A.A."/>
            <person name="Brown D.W."/>
            <person name="Nagy L.G."/>
            <person name="Floudas D."/>
            <person name="Held B.W."/>
            <person name="Levasseur A."/>
            <person name="Lombard V."/>
            <person name="Morin E."/>
            <person name="Otillar R."/>
            <person name="Lindquist E.A."/>
            <person name="Sun H."/>
            <person name="LaButti K.M."/>
            <person name="Schmutz J."/>
            <person name="Jabbour D."/>
            <person name="Luo H."/>
            <person name="Baker S.E."/>
            <person name="Pisabarro A.G."/>
            <person name="Walton J.D."/>
            <person name="Blanchette R.A."/>
            <person name="Henrissat B."/>
            <person name="Martin F."/>
            <person name="Cullen D."/>
            <person name="Hibbett D.S."/>
            <person name="Grigoriev I.V."/>
        </authorList>
    </citation>
    <scope>NUCLEOTIDE SEQUENCE [LARGE SCALE GENOMIC DNA]</scope>
    <source>
        <strain evidence="2">CBS 339.88</strain>
    </source>
</reference>